<sequence length="261" mass="29319">MPNMSESLASWRTSDRERRQDLVWSDLALVPYHALAPAPALFTSLPGAGAIGEISQASIPHDLSHTHRISRGLEARRCLPWHPATTTTGARKDLYVLLHFLEQATPRYLRTKKGPRVDVKMSQRRMDGRIDGPWRRQRAMNNRRAADKTVEGRAPTIPPRERRGIPLPLAKATSQAGRTSPSFRPPRRIAVRLAASRLLSSSVPMYLLPTDRLTEPRVRALEVLRYCCVDIDEEPAEKAGRRRTWCSRTVGREGGGGHCVE</sequence>
<protein>
    <submittedName>
        <fullName evidence="2">Uncharacterized protein</fullName>
    </submittedName>
</protein>
<dbReference type="Proteomes" id="UP001172155">
    <property type="component" value="Unassembled WGS sequence"/>
</dbReference>
<accession>A0AA40KAX7</accession>
<evidence type="ECO:0000256" key="1">
    <source>
        <dbReference type="SAM" id="MobiDB-lite"/>
    </source>
</evidence>
<gene>
    <name evidence="2" type="ORF">B0T18DRAFT_89950</name>
</gene>
<organism evidence="2 3">
    <name type="scientific">Schizothecium vesticola</name>
    <dbReference type="NCBI Taxonomy" id="314040"/>
    <lineage>
        <taxon>Eukaryota</taxon>
        <taxon>Fungi</taxon>
        <taxon>Dikarya</taxon>
        <taxon>Ascomycota</taxon>
        <taxon>Pezizomycotina</taxon>
        <taxon>Sordariomycetes</taxon>
        <taxon>Sordariomycetidae</taxon>
        <taxon>Sordariales</taxon>
        <taxon>Schizotheciaceae</taxon>
        <taxon>Schizothecium</taxon>
    </lineage>
</organism>
<reference evidence="2" key="1">
    <citation type="submission" date="2023-06" db="EMBL/GenBank/DDBJ databases">
        <title>Genome-scale phylogeny and comparative genomics of the fungal order Sordariales.</title>
        <authorList>
            <consortium name="Lawrence Berkeley National Laboratory"/>
            <person name="Hensen N."/>
            <person name="Bonometti L."/>
            <person name="Westerberg I."/>
            <person name="Brannstrom I.O."/>
            <person name="Guillou S."/>
            <person name="Cros-Aarteil S."/>
            <person name="Calhoun S."/>
            <person name="Haridas S."/>
            <person name="Kuo A."/>
            <person name="Mondo S."/>
            <person name="Pangilinan J."/>
            <person name="Riley R."/>
            <person name="LaButti K."/>
            <person name="Andreopoulos B."/>
            <person name="Lipzen A."/>
            <person name="Chen C."/>
            <person name="Yanf M."/>
            <person name="Daum C."/>
            <person name="Ng V."/>
            <person name="Clum A."/>
            <person name="Steindorff A."/>
            <person name="Ohm R."/>
            <person name="Martin F."/>
            <person name="Silar P."/>
            <person name="Natvig D."/>
            <person name="Lalanne C."/>
            <person name="Gautier V."/>
            <person name="Ament-velasquez S.L."/>
            <person name="Kruys A."/>
            <person name="Hutchinson M.I."/>
            <person name="Powell A.J."/>
            <person name="Barry K."/>
            <person name="Miller A.N."/>
            <person name="Grigoriev I.V."/>
            <person name="Debuchy R."/>
            <person name="Gladieux P."/>
            <person name="Thoren M.H."/>
            <person name="Johannesson H."/>
        </authorList>
    </citation>
    <scope>NUCLEOTIDE SEQUENCE</scope>
    <source>
        <strain evidence="2">SMH3187-1</strain>
    </source>
</reference>
<evidence type="ECO:0000313" key="3">
    <source>
        <dbReference type="Proteomes" id="UP001172155"/>
    </source>
</evidence>
<name>A0AA40KAX7_9PEZI</name>
<dbReference type="EMBL" id="JAUKUD010000002">
    <property type="protein sequence ID" value="KAK0752385.1"/>
    <property type="molecule type" value="Genomic_DNA"/>
</dbReference>
<proteinExistence type="predicted"/>
<keyword evidence="3" id="KW-1185">Reference proteome</keyword>
<feature type="region of interest" description="Disordered" evidence="1">
    <location>
        <begin position="141"/>
        <end position="164"/>
    </location>
</feature>
<evidence type="ECO:0000313" key="2">
    <source>
        <dbReference type="EMBL" id="KAK0752385.1"/>
    </source>
</evidence>
<dbReference type="AlphaFoldDB" id="A0AA40KAX7"/>
<comment type="caution">
    <text evidence="2">The sequence shown here is derived from an EMBL/GenBank/DDBJ whole genome shotgun (WGS) entry which is preliminary data.</text>
</comment>